<evidence type="ECO:0000256" key="2">
    <source>
        <dbReference type="ARBA" id="ARBA00023315"/>
    </source>
</evidence>
<dbReference type="PROSITE" id="PS51186">
    <property type="entry name" value="GNAT"/>
    <property type="match status" value="1"/>
</dbReference>
<dbReference type="PANTHER" id="PTHR43420">
    <property type="entry name" value="ACETYLTRANSFERASE"/>
    <property type="match status" value="1"/>
</dbReference>
<dbReference type="Proteomes" id="UP001152599">
    <property type="component" value="Unassembled WGS sequence"/>
</dbReference>
<dbReference type="InterPro" id="IPR000182">
    <property type="entry name" value="GNAT_dom"/>
</dbReference>
<dbReference type="RefSeq" id="WP_304419932.1">
    <property type="nucleotide sequence ID" value="NZ_JANCMU010000001.1"/>
</dbReference>
<protein>
    <submittedName>
        <fullName evidence="4">GNAT family N-acetyltransferase</fullName>
    </submittedName>
</protein>
<proteinExistence type="predicted"/>
<dbReference type="AlphaFoldDB" id="A0A9X4MYX3"/>
<evidence type="ECO:0000313" key="5">
    <source>
        <dbReference type="Proteomes" id="UP001152599"/>
    </source>
</evidence>
<dbReference type="Pfam" id="PF00583">
    <property type="entry name" value="Acetyltransf_1"/>
    <property type="match status" value="1"/>
</dbReference>
<feature type="domain" description="N-acetyltransferase" evidence="3">
    <location>
        <begin position="3"/>
        <end position="186"/>
    </location>
</feature>
<organism evidence="4 5">
    <name type="scientific">Profundicola chukchiensis</name>
    <dbReference type="NCBI Taxonomy" id="2961959"/>
    <lineage>
        <taxon>Bacteria</taxon>
        <taxon>Pseudomonadati</taxon>
        <taxon>Bacteroidota</taxon>
        <taxon>Flavobacteriia</taxon>
        <taxon>Flavobacteriales</taxon>
        <taxon>Weeksellaceae</taxon>
        <taxon>Profundicola</taxon>
    </lineage>
</organism>
<reference evidence="4" key="1">
    <citation type="submission" date="2022-07" db="EMBL/GenBank/DDBJ databases">
        <title>Description and genome-wide analysis of Profundicola chukchiensis gen. nov., sp. nov., marine bacteria isolated from bottom sediments of the Chukchi Sea.</title>
        <authorList>
            <person name="Romanenko L."/>
            <person name="Otstavnykh N."/>
            <person name="Kurilenko V."/>
            <person name="Eremeev V."/>
            <person name="Velansky P."/>
            <person name="Mikhailov V."/>
            <person name="Isaeva M."/>
        </authorList>
    </citation>
    <scope>NUCLEOTIDE SEQUENCE</scope>
    <source>
        <strain evidence="4">KMM 9713</strain>
    </source>
</reference>
<gene>
    <name evidence="4" type="ORF">NMK71_02440</name>
</gene>
<keyword evidence="2" id="KW-0012">Acyltransferase</keyword>
<keyword evidence="5" id="KW-1185">Reference proteome</keyword>
<dbReference type="Gene3D" id="3.40.630.30">
    <property type="match status" value="1"/>
</dbReference>
<dbReference type="InterPro" id="IPR050680">
    <property type="entry name" value="YpeA/RimI_acetyltransf"/>
</dbReference>
<evidence type="ECO:0000256" key="1">
    <source>
        <dbReference type="ARBA" id="ARBA00022679"/>
    </source>
</evidence>
<sequence>MNIMIRKAKAEEVKPIATYLMLAMEDIFYGFIGERNYEVAIEVLEELIQSRGNQYSFENCWVAELDSEPVAVACVYNGGNLYQLRKPVGELIKTRFNRDFNPEDETQSGEFYIDCVGVSEHHQGKGLGSKMFNFLIDEFVHKRNETLGLLVEEENPNAKRLYQKLGFEVVGEKTLMGKKLDHMQIS</sequence>
<comment type="caution">
    <text evidence="4">The sequence shown here is derived from an EMBL/GenBank/DDBJ whole genome shotgun (WGS) entry which is preliminary data.</text>
</comment>
<dbReference type="InterPro" id="IPR016181">
    <property type="entry name" value="Acyl_CoA_acyltransferase"/>
</dbReference>
<evidence type="ECO:0000259" key="3">
    <source>
        <dbReference type="PROSITE" id="PS51186"/>
    </source>
</evidence>
<dbReference type="EMBL" id="JANCMU010000001">
    <property type="protein sequence ID" value="MDG4945260.1"/>
    <property type="molecule type" value="Genomic_DNA"/>
</dbReference>
<dbReference type="CDD" id="cd04301">
    <property type="entry name" value="NAT_SF"/>
    <property type="match status" value="1"/>
</dbReference>
<keyword evidence="1" id="KW-0808">Transferase</keyword>
<name>A0A9X4MYX3_9FLAO</name>
<dbReference type="SUPFAM" id="SSF55729">
    <property type="entry name" value="Acyl-CoA N-acyltransferases (Nat)"/>
    <property type="match status" value="1"/>
</dbReference>
<accession>A0A9X4MYX3</accession>
<evidence type="ECO:0000313" key="4">
    <source>
        <dbReference type="EMBL" id="MDG4945260.1"/>
    </source>
</evidence>
<dbReference type="GO" id="GO:0016747">
    <property type="term" value="F:acyltransferase activity, transferring groups other than amino-acyl groups"/>
    <property type="evidence" value="ECO:0007669"/>
    <property type="project" value="InterPro"/>
</dbReference>
<dbReference type="PANTHER" id="PTHR43420:SF51">
    <property type="entry name" value="PEPTIDYL-LYSINE N-ACETYLTRANSFERASE YIAC"/>
    <property type="match status" value="1"/>
</dbReference>